<feature type="transmembrane region" description="Helical" evidence="7">
    <location>
        <begin position="188"/>
        <end position="211"/>
    </location>
</feature>
<dbReference type="PIRSF" id="PIRSF006603">
    <property type="entry name" value="DinF"/>
    <property type="match status" value="1"/>
</dbReference>
<evidence type="ECO:0000256" key="6">
    <source>
        <dbReference type="ARBA" id="ARBA00023136"/>
    </source>
</evidence>
<dbReference type="GO" id="GO:0005886">
    <property type="term" value="C:plasma membrane"/>
    <property type="evidence" value="ECO:0007669"/>
    <property type="project" value="UniProtKB-SubCell"/>
</dbReference>
<evidence type="ECO:0000256" key="1">
    <source>
        <dbReference type="ARBA" id="ARBA00004651"/>
    </source>
</evidence>
<keyword evidence="4 7" id="KW-0812">Transmembrane</keyword>
<proteinExistence type="predicted"/>
<dbReference type="InterPro" id="IPR002528">
    <property type="entry name" value="MATE_fam"/>
</dbReference>
<dbReference type="RefSeq" id="WP_185123408.1">
    <property type="nucleotide sequence ID" value="NZ_JACJVQ010000030.1"/>
</dbReference>
<keyword evidence="2" id="KW-0813">Transport</keyword>
<evidence type="ECO:0000256" key="4">
    <source>
        <dbReference type="ARBA" id="ARBA00022692"/>
    </source>
</evidence>
<evidence type="ECO:0000256" key="3">
    <source>
        <dbReference type="ARBA" id="ARBA00022475"/>
    </source>
</evidence>
<accession>A0A841T5F6</accession>
<dbReference type="CDD" id="cd13134">
    <property type="entry name" value="MATE_like_8"/>
    <property type="match status" value="1"/>
</dbReference>
<feature type="transmembrane region" description="Helical" evidence="7">
    <location>
        <begin position="312"/>
        <end position="333"/>
    </location>
</feature>
<comment type="caution">
    <text evidence="8">The sequence shown here is derived from an EMBL/GenBank/DDBJ whole genome shotgun (WGS) entry which is preliminary data.</text>
</comment>
<feature type="transmembrane region" description="Helical" evidence="7">
    <location>
        <begin position="280"/>
        <end position="300"/>
    </location>
</feature>
<dbReference type="PANTHER" id="PTHR42925:SF2">
    <property type="entry name" value="NA+ DRIVEN MULTIDRUG EFFLUX PUMP"/>
    <property type="match status" value="1"/>
</dbReference>
<protein>
    <submittedName>
        <fullName evidence="8">MATE family efflux transporter</fullName>
    </submittedName>
</protein>
<dbReference type="EMBL" id="JACJVQ010000030">
    <property type="protein sequence ID" value="MBB6638199.1"/>
    <property type="molecule type" value="Genomic_DNA"/>
</dbReference>
<gene>
    <name evidence="8" type="ORF">H7B67_29055</name>
</gene>
<feature type="transmembrane region" description="Helical" evidence="7">
    <location>
        <begin position="85"/>
        <end position="109"/>
    </location>
</feature>
<sequence length="460" mass="50672">MKSLDRKFSLWTLAWPVFIEVLLQTMLGTVDTVMVSRISDDAVAVVGFSNQLFNALTTLFTTIAAGAGILIAQRLGSQRPEDARTLAVMSVTVSTAIGLLISFVLFFESRSIAMLLGLSEELWPLSDTYISYVGGGMFLAAMTAALGTAIRNTGNTRGPMYTGIFINLVHIVLNYGLIFGKIGFPEWGLTGVTVSDNACRLLSVFILLYMFRHSFERTIRLPDYLRFDLKLFKEILRIGWPMGVNMSCWVFSQLAIYSFLAMLGAKELAARTYMNTLESFCFMLGYAFALAVQIRIAYLYGESRTKEAYAAAYRALAFGLLLVLANALLLYLIGRQMLGLFTSDPEIVAMGVSLLGLNLVLQPGKMLNMALGNALNAVGDTRFTMYISLGSLGIIATFCSYWLGVGLGWGLIGIYWCMIADEYVRGALSLWRWRGKKYLNRAESNRVPAGSGHSMPSVSV</sequence>
<dbReference type="GO" id="GO:0042910">
    <property type="term" value="F:xenobiotic transmembrane transporter activity"/>
    <property type="evidence" value="ECO:0007669"/>
    <property type="project" value="InterPro"/>
</dbReference>
<comment type="subcellular location">
    <subcellularLocation>
        <location evidence="1">Cell membrane</location>
        <topology evidence="1">Multi-pass membrane protein</topology>
    </subcellularLocation>
</comment>
<dbReference type="AlphaFoldDB" id="A0A841T5F6"/>
<dbReference type="GO" id="GO:0015297">
    <property type="term" value="F:antiporter activity"/>
    <property type="evidence" value="ECO:0007669"/>
    <property type="project" value="InterPro"/>
</dbReference>
<evidence type="ECO:0000256" key="7">
    <source>
        <dbReference type="SAM" id="Phobius"/>
    </source>
</evidence>
<keyword evidence="6 7" id="KW-0472">Membrane</keyword>
<dbReference type="PANTHER" id="PTHR42925">
    <property type="entry name" value="MULTIDRUG AND TOXIN EFFLUX PROTEIN MATE FAMILY"/>
    <property type="match status" value="1"/>
</dbReference>
<evidence type="ECO:0000256" key="5">
    <source>
        <dbReference type="ARBA" id="ARBA00022989"/>
    </source>
</evidence>
<feature type="transmembrane region" description="Helical" evidence="7">
    <location>
        <begin position="52"/>
        <end position="73"/>
    </location>
</feature>
<evidence type="ECO:0000256" key="2">
    <source>
        <dbReference type="ARBA" id="ARBA00022448"/>
    </source>
</evidence>
<dbReference type="Pfam" id="PF01554">
    <property type="entry name" value="MatE"/>
    <property type="match status" value="2"/>
</dbReference>
<keyword evidence="5 7" id="KW-1133">Transmembrane helix</keyword>
<dbReference type="Proteomes" id="UP000535838">
    <property type="component" value="Unassembled WGS sequence"/>
</dbReference>
<dbReference type="NCBIfam" id="TIGR00797">
    <property type="entry name" value="matE"/>
    <property type="match status" value="1"/>
</dbReference>
<feature type="transmembrane region" description="Helical" evidence="7">
    <location>
        <begin position="162"/>
        <end position="182"/>
    </location>
</feature>
<evidence type="ECO:0000313" key="8">
    <source>
        <dbReference type="EMBL" id="MBB6638199.1"/>
    </source>
</evidence>
<keyword evidence="9" id="KW-1185">Reference proteome</keyword>
<feature type="transmembrane region" description="Helical" evidence="7">
    <location>
        <begin position="238"/>
        <end position="260"/>
    </location>
</feature>
<organism evidence="8 9">
    <name type="scientific">Cohnella thailandensis</name>
    <dbReference type="NCBI Taxonomy" id="557557"/>
    <lineage>
        <taxon>Bacteria</taxon>
        <taxon>Bacillati</taxon>
        <taxon>Bacillota</taxon>
        <taxon>Bacilli</taxon>
        <taxon>Bacillales</taxon>
        <taxon>Paenibacillaceae</taxon>
        <taxon>Cohnella</taxon>
    </lineage>
</organism>
<evidence type="ECO:0000313" key="9">
    <source>
        <dbReference type="Proteomes" id="UP000535838"/>
    </source>
</evidence>
<reference evidence="8 9" key="1">
    <citation type="submission" date="2020-08" db="EMBL/GenBank/DDBJ databases">
        <title>Cohnella phylogeny.</title>
        <authorList>
            <person name="Dunlap C."/>
        </authorList>
    </citation>
    <scope>NUCLEOTIDE SEQUENCE [LARGE SCALE GENOMIC DNA]</scope>
    <source>
        <strain evidence="8 9">DSM 25241</strain>
    </source>
</reference>
<feature type="transmembrane region" description="Helical" evidence="7">
    <location>
        <begin position="129"/>
        <end position="150"/>
    </location>
</feature>
<name>A0A841T5F6_9BACL</name>
<dbReference type="InterPro" id="IPR048279">
    <property type="entry name" value="MdtK-like"/>
</dbReference>
<dbReference type="InterPro" id="IPR047135">
    <property type="entry name" value="YsiQ"/>
</dbReference>
<keyword evidence="3" id="KW-1003">Cell membrane</keyword>